<protein>
    <submittedName>
        <fullName evidence="1">Uncharacterized protein</fullName>
    </submittedName>
</protein>
<proteinExistence type="predicted"/>
<evidence type="ECO:0000313" key="1">
    <source>
        <dbReference type="EMBL" id="MFD3000662.1"/>
    </source>
</evidence>
<reference evidence="2" key="1">
    <citation type="journal article" date="2019" name="Int. J. Syst. Evol. Microbiol.">
        <title>The Global Catalogue of Microorganisms (GCM) 10K type strain sequencing project: providing services to taxonomists for standard genome sequencing and annotation.</title>
        <authorList>
            <consortium name="The Broad Institute Genomics Platform"/>
            <consortium name="The Broad Institute Genome Sequencing Center for Infectious Disease"/>
            <person name="Wu L."/>
            <person name="Ma J."/>
        </authorList>
    </citation>
    <scope>NUCLEOTIDE SEQUENCE [LARGE SCALE GENOMIC DNA]</scope>
    <source>
        <strain evidence="2">KCTC 23984</strain>
    </source>
</reference>
<evidence type="ECO:0000313" key="2">
    <source>
        <dbReference type="Proteomes" id="UP001597641"/>
    </source>
</evidence>
<sequence>MEKAANEPLDKLSLRQLGQNGKSFRKSGLNDALSMRKPLKVTYIVQEEKTIQLKGCSVSKK</sequence>
<organism evidence="1 2">
    <name type="scientific">Pontibacter toksunensis</name>
    <dbReference type="NCBI Taxonomy" id="1332631"/>
    <lineage>
        <taxon>Bacteria</taxon>
        <taxon>Pseudomonadati</taxon>
        <taxon>Bacteroidota</taxon>
        <taxon>Cytophagia</taxon>
        <taxon>Cytophagales</taxon>
        <taxon>Hymenobacteraceae</taxon>
        <taxon>Pontibacter</taxon>
    </lineage>
</organism>
<dbReference type="Proteomes" id="UP001597641">
    <property type="component" value="Unassembled WGS sequence"/>
</dbReference>
<dbReference type="EMBL" id="JBHUOX010000006">
    <property type="protein sequence ID" value="MFD3000662.1"/>
    <property type="molecule type" value="Genomic_DNA"/>
</dbReference>
<accession>A0ABW6BUK1</accession>
<comment type="caution">
    <text evidence="1">The sequence shown here is derived from an EMBL/GenBank/DDBJ whole genome shotgun (WGS) entry which is preliminary data.</text>
</comment>
<dbReference type="RefSeq" id="WP_377483908.1">
    <property type="nucleotide sequence ID" value="NZ_JBHUOX010000006.1"/>
</dbReference>
<gene>
    <name evidence="1" type="ORF">ACFS7Z_09850</name>
</gene>
<keyword evidence="2" id="KW-1185">Reference proteome</keyword>
<name>A0ABW6BUK1_9BACT</name>